<comment type="caution">
    <text evidence="1">The sequence shown here is derived from an EMBL/GenBank/DDBJ whole genome shotgun (WGS) entry which is preliminary data.</text>
</comment>
<sequence>MLDIDLLGKLRALVDTFHRRLLWTSRKSQKSTIEGRWVPTRSVAALTPCIPITRDWTGDGAFGTVCQLVLEVWAMSMQDCGLVRSPPERILGPVHPPHRQYPIKPEALRTTEIIVADLTGRSVLRPAV</sequence>
<keyword evidence="2" id="KW-1185">Reference proteome</keyword>
<dbReference type="Proteomes" id="UP000287033">
    <property type="component" value="Unassembled WGS sequence"/>
</dbReference>
<accession>A0A401TCE7</accession>
<gene>
    <name evidence="1" type="ORF">chiPu_0024052</name>
</gene>
<dbReference type="AlphaFoldDB" id="A0A401TCE7"/>
<feature type="non-terminal residue" evidence="1">
    <location>
        <position position="128"/>
    </location>
</feature>
<name>A0A401TCE7_CHIPU</name>
<proteinExistence type="predicted"/>
<protein>
    <submittedName>
        <fullName evidence="1">Uncharacterized protein</fullName>
    </submittedName>
</protein>
<evidence type="ECO:0000313" key="1">
    <source>
        <dbReference type="EMBL" id="GCC40328.1"/>
    </source>
</evidence>
<dbReference type="EMBL" id="BEZZ01031833">
    <property type="protein sequence ID" value="GCC40328.1"/>
    <property type="molecule type" value="Genomic_DNA"/>
</dbReference>
<evidence type="ECO:0000313" key="2">
    <source>
        <dbReference type="Proteomes" id="UP000287033"/>
    </source>
</evidence>
<reference evidence="1 2" key="1">
    <citation type="journal article" date="2018" name="Nat. Ecol. Evol.">
        <title>Shark genomes provide insights into elasmobranch evolution and the origin of vertebrates.</title>
        <authorList>
            <person name="Hara Y"/>
            <person name="Yamaguchi K"/>
            <person name="Onimaru K"/>
            <person name="Kadota M"/>
            <person name="Koyanagi M"/>
            <person name="Keeley SD"/>
            <person name="Tatsumi K"/>
            <person name="Tanaka K"/>
            <person name="Motone F"/>
            <person name="Kageyama Y"/>
            <person name="Nozu R"/>
            <person name="Adachi N"/>
            <person name="Nishimura O"/>
            <person name="Nakagawa R"/>
            <person name="Tanegashima C"/>
            <person name="Kiyatake I"/>
            <person name="Matsumoto R"/>
            <person name="Murakumo K"/>
            <person name="Nishida K"/>
            <person name="Terakita A"/>
            <person name="Kuratani S"/>
            <person name="Sato K"/>
            <person name="Hyodo S Kuraku.S."/>
        </authorList>
    </citation>
    <scope>NUCLEOTIDE SEQUENCE [LARGE SCALE GENOMIC DNA]</scope>
</reference>
<organism evidence="1 2">
    <name type="scientific">Chiloscyllium punctatum</name>
    <name type="common">Brownbanded bambooshark</name>
    <name type="synonym">Hemiscyllium punctatum</name>
    <dbReference type="NCBI Taxonomy" id="137246"/>
    <lineage>
        <taxon>Eukaryota</taxon>
        <taxon>Metazoa</taxon>
        <taxon>Chordata</taxon>
        <taxon>Craniata</taxon>
        <taxon>Vertebrata</taxon>
        <taxon>Chondrichthyes</taxon>
        <taxon>Elasmobranchii</taxon>
        <taxon>Galeomorphii</taxon>
        <taxon>Galeoidea</taxon>
        <taxon>Orectolobiformes</taxon>
        <taxon>Hemiscylliidae</taxon>
        <taxon>Chiloscyllium</taxon>
    </lineage>
</organism>